<evidence type="ECO:0000259" key="7">
    <source>
        <dbReference type="PROSITE" id="PS51462"/>
    </source>
</evidence>
<dbReference type="Pfam" id="PF00293">
    <property type="entry name" value="NUDIX"/>
    <property type="match status" value="1"/>
</dbReference>
<keyword evidence="4 6" id="KW-0378">Hydrolase</keyword>
<dbReference type="RefSeq" id="WP_174582409.1">
    <property type="nucleotide sequence ID" value="NZ_CAJNOB010000056.1"/>
</dbReference>
<feature type="domain" description="Nudix hydrolase" evidence="7">
    <location>
        <begin position="9"/>
        <end position="140"/>
    </location>
</feature>
<dbReference type="EMBL" id="CAJNOB010000056">
    <property type="protein sequence ID" value="CAF0703559.1"/>
    <property type="molecule type" value="Genomic_DNA"/>
</dbReference>
<protein>
    <recommendedName>
        <fullName evidence="2">Bis(5'-nucleosyl)-tetraphosphatase [asymmetrical]</fullName>
    </recommendedName>
    <alternativeName>
        <fullName evidence="5">Diadenosine 5',5'''-P1,P4-tetraphosphate asymmetrical hydrolase</fullName>
    </alternativeName>
</protein>
<evidence type="ECO:0000256" key="5">
    <source>
        <dbReference type="ARBA" id="ARBA00032644"/>
    </source>
</evidence>
<evidence type="ECO:0000313" key="9">
    <source>
        <dbReference type="Proteomes" id="UP000663859"/>
    </source>
</evidence>
<sequence length="152" mass="17603">MVRRHSSERFQLSCGGVVYRLEGSQPVYLLLRAYKNWDFPKGLLQPGEKPIETALREISEETGLGTLRLPLGELYKETEPYGKHKIARFYLVNAPEGEVTLPSSPQLGRPEHHEFRWLHYEAARELLPPRLQTILDWAHKEIRTHVLHGLQS</sequence>
<dbReference type="InterPro" id="IPR051325">
    <property type="entry name" value="Nudix_hydrolase_domain"/>
</dbReference>
<dbReference type="PROSITE" id="PS00893">
    <property type="entry name" value="NUDIX_BOX"/>
    <property type="match status" value="1"/>
</dbReference>
<dbReference type="CDD" id="cd03428">
    <property type="entry name" value="NUDIX_Ap4A_Nudt2"/>
    <property type="match status" value="1"/>
</dbReference>
<proteinExistence type="inferred from homology"/>
<evidence type="ECO:0000256" key="6">
    <source>
        <dbReference type="RuleBase" id="RU003476"/>
    </source>
</evidence>
<organism evidence="8 9">
    <name type="scientific">Candidatus Methylacidithermus pantelleriae</name>
    <dbReference type="NCBI Taxonomy" id="2744239"/>
    <lineage>
        <taxon>Bacteria</taxon>
        <taxon>Pseudomonadati</taxon>
        <taxon>Verrucomicrobiota</taxon>
        <taxon>Methylacidiphilae</taxon>
        <taxon>Methylacidiphilales</taxon>
        <taxon>Methylacidiphilaceae</taxon>
        <taxon>Candidatus Methylacidithermus</taxon>
    </lineage>
</organism>
<dbReference type="GO" id="GO:0006754">
    <property type="term" value="P:ATP biosynthetic process"/>
    <property type="evidence" value="ECO:0007669"/>
    <property type="project" value="TreeGrafter"/>
</dbReference>
<dbReference type="PRINTS" id="PR00502">
    <property type="entry name" value="NUDIXFAMILY"/>
</dbReference>
<keyword evidence="9" id="KW-1185">Reference proteome</keyword>
<name>A0A8J2BVY6_9BACT</name>
<evidence type="ECO:0000256" key="2">
    <source>
        <dbReference type="ARBA" id="ARBA00018911"/>
    </source>
</evidence>
<dbReference type="Proteomes" id="UP000663859">
    <property type="component" value="Unassembled WGS sequence"/>
</dbReference>
<comment type="similarity">
    <text evidence="1 6">Belongs to the Nudix hydrolase family.</text>
</comment>
<dbReference type="InterPro" id="IPR015797">
    <property type="entry name" value="NUDIX_hydrolase-like_dom_sf"/>
</dbReference>
<dbReference type="PROSITE" id="PS51462">
    <property type="entry name" value="NUDIX"/>
    <property type="match status" value="1"/>
</dbReference>
<evidence type="ECO:0000313" key="8">
    <source>
        <dbReference type="EMBL" id="CAF0703559.1"/>
    </source>
</evidence>
<dbReference type="InterPro" id="IPR020084">
    <property type="entry name" value="NUDIX_hydrolase_CS"/>
</dbReference>
<dbReference type="InterPro" id="IPR020476">
    <property type="entry name" value="Nudix_hydrolase"/>
</dbReference>
<dbReference type="Gene3D" id="3.90.79.10">
    <property type="entry name" value="Nucleoside Triphosphate Pyrophosphohydrolase"/>
    <property type="match status" value="1"/>
</dbReference>
<dbReference type="InterPro" id="IPR000086">
    <property type="entry name" value="NUDIX_hydrolase_dom"/>
</dbReference>
<evidence type="ECO:0000256" key="4">
    <source>
        <dbReference type="ARBA" id="ARBA00022801"/>
    </source>
</evidence>
<comment type="caution">
    <text evidence="8">The sequence shown here is derived from an EMBL/GenBank/DDBJ whole genome shotgun (WGS) entry which is preliminary data.</text>
</comment>
<dbReference type="AlphaFoldDB" id="A0A8J2BVY6"/>
<gene>
    <name evidence="8" type="ORF">MPNT_60031</name>
</gene>
<keyword evidence="3" id="KW-0547">Nucleotide-binding</keyword>
<dbReference type="GO" id="GO:0006167">
    <property type="term" value="P:AMP biosynthetic process"/>
    <property type="evidence" value="ECO:0007669"/>
    <property type="project" value="TreeGrafter"/>
</dbReference>
<dbReference type="GO" id="GO:0000166">
    <property type="term" value="F:nucleotide binding"/>
    <property type="evidence" value="ECO:0007669"/>
    <property type="project" value="UniProtKB-KW"/>
</dbReference>
<evidence type="ECO:0000256" key="3">
    <source>
        <dbReference type="ARBA" id="ARBA00022741"/>
    </source>
</evidence>
<accession>A0A8J2BVY6</accession>
<dbReference type="SUPFAM" id="SSF55811">
    <property type="entry name" value="Nudix"/>
    <property type="match status" value="1"/>
</dbReference>
<reference evidence="8" key="1">
    <citation type="submission" date="2021-02" db="EMBL/GenBank/DDBJ databases">
        <authorList>
            <person name="Cremers G."/>
            <person name="Picone N."/>
        </authorList>
    </citation>
    <scope>NUCLEOTIDE SEQUENCE</scope>
    <source>
        <strain evidence="8">PQ17</strain>
    </source>
</reference>
<dbReference type="PANTHER" id="PTHR21340:SF0">
    <property type="entry name" value="BIS(5'-NUCLEOSYL)-TETRAPHOSPHATASE [ASYMMETRICAL]"/>
    <property type="match status" value="1"/>
</dbReference>
<dbReference type="GO" id="GO:0004081">
    <property type="term" value="F:bis(5'-nucleosyl)-tetraphosphatase (asymmetrical) activity"/>
    <property type="evidence" value="ECO:0007669"/>
    <property type="project" value="TreeGrafter"/>
</dbReference>
<dbReference type="PANTHER" id="PTHR21340">
    <property type="entry name" value="DIADENOSINE 5,5-P1,P4-TETRAPHOSPHATE PYROPHOSPHOHYDROLASE MUTT"/>
    <property type="match status" value="1"/>
</dbReference>
<dbReference type="InterPro" id="IPR003565">
    <property type="entry name" value="Tetra_PHTase"/>
</dbReference>
<evidence type="ECO:0000256" key="1">
    <source>
        <dbReference type="ARBA" id="ARBA00005582"/>
    </source>
</evidence>